<keyword evidence="4 7" id="KW-0732">Signal</keyword>
<name>A0ABV3R6D5_9SPHN</name>
<keyword evidence="10" id="KW-1185">Reference proteome</keyword>
<dbReference type="EMBL" id="JBFNXR010000012">
    <property type="protein sequence ID" value="MEW9853651.1"/>
    <property type="molecule type" value="Genomic_DNA"/>
</dbReference>
<feature type="signal peptide" evidence="7">
    <location>
        <begin position="1"/>
        <end position="27"/>
    </location>
</feature>
<evidence type="ECO:0000256" key="1">
    <source>
        <dbReference type="ARBA" id="ARBA00022438"/>
    </source>
</evidence>
<evidence type="ECO:0000256" key="2">
    <source>
        <dbReference type="ARBA" id="ARBA00022670"/>
    </source>
</evidence>
<evidence type="ECO:0000256" key="6">
    <source>
        <dbReference type="ARBA" id="ARBA00022833"/>
    </source>
</evidence>
<protein>
    <submittedName>
        <fullName evidence="9">M28 family peptidase</fullName>
    </submittedName>
</protein>
<evidence type="ECO:0000259" key="8">
    <source>
        <dbReference type="Pfam" id="PF04389"/>
    </source>
</evidence>
<evidence type="ECO:0000256" key="3">
    <source>
        <dbReference type="ARBA" id="ARBA00022723"/>
    </source>
</evidence>
<reference evidence="9 10" key="1">
    <citation type="submission" date="2024-06" db="EMBL/GenBank/DDBJ databases">
        <title>Novosphingobium rhizovicinus M1R2S20.</title>
        <authorList>
            <person name="Sun J.-Q."/>
        </authorList>
    </citation>
    <scope>NUCLEOTIDE SEQUENCE [LARGE SCALE GENOMIC DNA]</scope>
    <source>
        <strain evidence="9 10">M1R2S20</strain>
    </source>
</reference>
<dbReference type="Pfam" id="PF04389">
    <property type="entry name" value="Peptidase_M28"/>
    <property type="match status" value="1"/>
</dbReference>
<accession>A0ABV3R6D5</accession>
<gene>
    <name evidence="9" type="ORF">ABUH87_00385</name>
</gene>
<dbReference type="Proteomes" id="UP001556118">
    <property type="component" value="Unassembled WGS sequence"/>
</dbReference>
<evidence type="ECO:0000313" key="9">
    <source>
        <dbReference type="EMBL" id="MEW9853651.1"/>
    </source>
</evidence>
<evidence type="ECO:0000313" key="10">
    <source>
        <dbReference type="Proteomes" id="UP001556118"/>
    </source>
</evidence>
<keyword evidence="6" id="KW-0862">Zinc</keyword>
<dbReference type="SUPFAM" id="SSF53187">
    <property type="entry name" value="Zn-dependent exopeptidases"/>
    <property type="match status" value="1"/>
</dbReference>
<dbReference type="InterPro" id="IPR045175">
    <property type="entry name" value="M28_fam"/>
</dbReference>
<dbReference type="InterPro" id="IPR007484">
    <property type="entry name" value="Peptidase_M28"/>
</dbReference>
<feature type="domain" description="Peptidase M28" evidence="8">
    <location>
        <begin position="278"/>
        <end position="472"/>
    </location>
</feature>
<keyword evidence="2" id="KW-0645">Protease</keyword>
<organism evidence="9 10">
    <name type="scientific">Novosphingobium rhizovicinum</name>
    <dbReference type="NCBI Taxonomy" id="3228928"/>
    <lineage>
        <taxon>Bacteria</taxon>
        <taxon>Pseudomonadati</taxon>
        <taxon>Pseudomonadota</taxon>
        <taxon>Alphaproteobacteria</taxon>
        <taxon>Sphingomonadales</taxon>
        <taxon>Sphingomonadaceae</taxon>
        <taxon>Novosphingobium</taxon>
    </lineage>
</organism>
<feature type="chain" id="PRO_5045532754" evidence="7">
    <location>
        <begin position="28"/>
        <end position="504"/>
    </location>
</feature>
<dbReference type="RefSeq" id="WP_367767775.1">
    <property type="nucleotide sequence ID" value="NZ_JBFNXR010000012.1"/>
</dbReference>
<evidence type="ECO:0000256" key="7">
    <source>
        <dbReference type="SAM" id="SignalP"/>
    </source>
</evidence>
<proteinExistence type="predicted"/>
<evidence type="ECO:0000256" key="4">
    <source>
        <dbReference type="ARBA" id="ARBA00022729"/>
    </source>
</evidence>
<dbReference type="Gene3D" id="3.40.630.10">
    <property type="entry name" value="Zn peptidases"/>
    <property type="match status" value="1"/>
</dbReference>
<comment type="caution">
    <text evidence="9">The sequence shown here is derived from an EMBL/GenBank/DDBJ whole genome shotgun (WGS) entry which is preliminary data.</text>
</comment>
<keyword evidence="3" id="KW-0479">Metal-binding</keyword>
<evidence type="ECO:0000256" key="5">
    <source>
        <dbReference type="ARBA" id="ARBA00022801"/>
    </source>
</evidence>
<dbReference type="PANTHER" id="PTHR12147:SF56">
    <property type="entry name" value="AMINOPEPTIDASE YDR415C-RELATED"/>
    <property type="match status" value="1"/>
</dbReference>
<dbReference type="PANTHER" id="PTHR12147">
    <property type="entry name" value="METALLOPEPTIDASE M28 FAMILY MEMBER"/>
    <property type="match status" value="1"/>
</dbReference>
<keyword evidence="1" id="KW-0031">Aminopeptidase</keyword>
<sequence>MKRGTAIPAVRAALAGAMLAIALPAIAAPASRADRELEERMRAHIQVLASDEFQGREPGTEGEAKTLRYLGRQWFDIGLVSGTNDPGNPWFAPVTLTAREPAADSAHFFRRGRPVVIPQDEVLVLTSGKRSLLRQAPLLFVGKGEGHEFTRNELAGRVAVLLDGEHVEGGGSQGSERQNKLLAQGASAVLTVLDGERTLEQVSARRERTGYALASDSLGGDLEAFITRDVMALLLKGTGKTLEGLSAAAKEPDFVPVPLNLSVTLEATTRETTIRTHNLIGKLPGRRPEAGAVLLLAHWDHFGVCGSPPAEDLVCNGAIDNASGVAALTELARRLARGPELDRDVYFLATTAEELGLWGAHAFAENPPLPLSQIVAAFNIDSIAVAPRGTPLAIVGRGMTDLDAQIEQVARAERMKVVAGDEANEFVKRQDGWALLQHDIPAVMVTTAYGQIDRMRGFFDGHYHRPSDDLSQPLELGGALDDVRMLTALTRWFADIRRVPATTK</sequence>
<keyword evidence="5" id="KW-0378">Hydrolase</keyword>